<reference evidence="2 3" key="1">
    <citation type="submission" date="2024-04" db="EMBL/GenBank/DDBJ databases">
        <authorList>
            <person name="Fracassetti M."/>
        </authorList>
    </citation>
    <scope>NUCLEOTIDE SEQUENCE [LARGE SCALE GENOMIC DNA]</scope>
</reference>
<evidence type="ECO:0000256" key="1">
    <source>
        <dbReference type="SAM" id="MobiDB-lite"/>
    </source>
</evidence>
<protein>
    <submittedName>
        <fullName evidence="2">Uncharacterized protein</fullName>
    </submittedName>
</protein>
<evidence type="ECO:0000313" key="2">
    <source>
        <dbReference type="EMBL" id="CAL1394751.1"/>
    </source>
</evidence>
<feature type="region of interest" description="Disordered" evidence="1">
    <location>
        <begin position="69"/>
        <end position="125"/>
    </location>
</feature>
<feature type="region of interest" description="Disordered" evidence="1">
    <location>
        <begin position="147"/>
        <end position="175"/>
    </location>
</feature>
<accession>A0AAV2F921</accession>
<organism evidence="2 3">
    <name type="scientific">Linum trigynum</name>
    <dbReference type="NCBI Taxonomy" id="586398"/>
    <lineage>
        <taxon>Eukaryota</taxon>
        <taxon>Viridiplantae</taxon>
        <taxon>Streptophyta</taxon>
        <taxon>Embryophyta</taxon>
        <taxon>Tracheophyta</taxon>
        <taxon>Spermatophyta</taxon>
        <taxon>Magnoliopsida</taxon>
        <taxon>eudicotyledons</taxon>
        <taxon>Gunneridae</taxon>
        <taxon>Pentapetalae</taxon>
        <taxon>rosids</taxon>
        <taxon>fabids</taxon>
        <taxon>Malpighiales</taxon>
        <taxon>Linaceae</taxon>
        <taxon>Linum</taxon>
    </lineage>
</organism>
<dbReference type="EMBL" id="OZ034819">
    <property type="protein sequence ID" value="CAL1394751.1"/>
    <property type="molecule type" value="Genomic_DNA"/>
</dbReference>
<gene>
    <name evidence="2" type="ORF">LTRI10_LOCUS35233</name>
</gene>
<dbReference type="AlphaFoldDB" id="A0AAV2F921"/>
<feature type="region of interest" description="Disordered" evidence="1">
    <location>
        <begin position="1"/>
        <end position="30"/>
    </location>
</feature>
<name>A0AAV2F921_9ROSI</name>
<proteinExistence type="predicted"/>
<feature type="compositionally biased region" description="Polar residues" evidence="1">
    <location>
        <begin position="85"/>
        <end position="103"/>
    </location>
</feature>
<sequence>MSPLGLNRSLFAPTPLDPLPPETRNLPRPALPDPVDLRVWPPPPLTLSPDLCIRLPAAQLNLCFYSSNRRRPPPMSDSAHPPLPSTSAPTRSVDRPSSTSTSAAPLDLCSSSSNHRSPSPDVRLLRSPQPRLLLLESPTAINRLLGCSNSIPMARPPTPRGGHGGRGTPTAESSS</sequence>
<keyword evidence="3" id="KW-1185">Reference proteome</keyword>
<dbReference type="Proteomes" id="UP001497516">
    <property type="component" value="Chromosome 6"/>
</dbReference>
<evidence type="ECO:0000313" key="3">
    <source>
        <dbReference type="Proteomes" id="UP001497516"/>
    </source>
</evidence>
<feature type="compositionally biased region" description="Low complexity" evidence="1">
    <location>
        <begin position="110"/>
        <end position="125"/>
    </location>
</feature>